<name>A0AAQ3RQY1_VIGMU</name>
<dbReference type="Pfam" id="PF07933">
    <property type="entry name" value="DUF1681"/>
    <property type="match status" value="1"/>
</dbReference>
<dbReference type="PANTHER" id="PTHR12847:SF3">
    <property type="entry name" value="EAR-BINDING COAT-ASSOCIATED PROTEIN 2, PUTATIVE, EXPRESSED-RELATED"/>
    <property type="match status" value="1"/>
</dbReference>
<keyword evidence="3" id="KW-1185">Reference proteome</keyword>
<dbReference type="InterPro" id="IPR011993">
    <property type="entry name" value="PH-like_dom_sf"/>
</dbReference>
<dbReference type="PANTHER" id="PTHR12847">
    <property type="entry name" value="ATP-BINDING CASSETTE ABC TRANSPORTER-RELATED"/>
    <property type="match status" value="1"/>
</dbReference>
<dbReference type="GO" id="GO:0030125">
    <property type="term" value="C:clathrin vesicle coat"/>
    <property type="evidence" value="ECO:0007669"/>
    <property type="project" value="TreeGrafter"/>
</dbReference>
<evidence type="ECO:0000313" key="2">
    <source>
        <dbReference type="EMBL" id="WVZ00901.1"/>
    </source>
</evidence>
<feature type="domain" description="NECAP PHear" evidence="1">
    <location>
        <begin position="30"/>
        <end position="94"/>
    </location>
</feature>
<evidence type="ECO:0000313" key="3">
    <source>
        <dbReference type="Proteomes" id="UP001374535"/>
    </source>
</evidence>
<dbReference type="GO" id="GO:0006897">
    <property type="term" value="P:endocytosis"/>
    <property type="evidence" value="ECO:0007669"/>
    <property type="project" value="InterPro"/>
</dbReference>
<reference evidence="2 3" key="1">
    <citation type="journal article" date="2023" name="Life. Sci Alliance">
        <title>Evolutionary insights into 3D genome organization and epigenetic landscape of Vigna mungo.</title>
        <authorList>
            <person name="Junaid A."/>
            <person name="Singh B."/>
            <person name="Bhatia S."/>
        </authorList>
    </citation>
    <scope>NUCLEOTIDE SEQUENCE [LARGE SCALE GENOMIC DNA]</scope>
    <source>
        <strain evidence="2">Urdbean</strain>
    </source>
</reference>
<dbReference type="SUPFAM" id="SSF50729">
    <property type="entry name" value="PH domain-like"/>
    <property type="match status" value="1"/>
</dbReference>
<protein>
    <recommendedName>
        <fullName evidence="1">NECAP PHear domain-containing protein</fullName>
    </recommendedName>
</protein>
<dbReference type="InterPro" id="IPR012466">
    <property type="entry name" value="NECAP_PHear"/>
</dbReference>
<organism evidence="2 3">
    <name type="scientific">Vigna mungo</name>
    <name type="common">Black gram</name>
    <name type="synonym">Phaseolus mungo</name>
    <dbReference type="NCBI Taxonomy" id="3915"/>
    <lineage>
        <taxon>Eukaryota</taxon>
        <taxon>Viridiplantae</taxon>
        <taxon>Streptophyta</taxon>
        <taxon>Embryophyta</taxon>
        <taxon>Tracheophyta</taxon>
        <taxon>Spermatophyta</taxon>
        <taxon>Magnoliopsida</taxon>
        <taxon>eudicotyledons</taxon>
        <taxon>Gunneridae</taxon>
        <taxon>Pentapetalae</taxon>
        <taxon>rosids</taxon>
        <taxon>fabids</taxon>
        <taxon>Fabales</taxon>
        <taxon>Fabaceae</taxon>
        <taxon>Papilionoideae</taxon>
        <taxon>50 kb inversion clade</taxon>
        <taxon>NPAAA clade</taxon>
        <taxon>indigoferoid/millettioid clade</taxon>
        <taxon>Phaseoleae</taxon>
        <taxon>Vigna</taxon>
    </lineage>
</organism>
<dbReference type="AlphaFoldDB" id="A0AAQ3RQY1"/>
<evidence type="ECO:0000259" key="1">
    <source>
        <dbReference type="Pfam" id="PF07933"/>
    </source>
</evidence>
<dbReference type="Proteomes" id="UP001374535">
    <property type="component" value="Chromosome 8"/>
</dbReference>
<gene>
    <name evidence="2" type="ORF">V8G54_026970</name>
</gene>
<proteinExistence type="predicted"/>
<dbReference type="EMBL" id="CP144693">
    <property type="protein sequence ID" value="WVZ00901.1"/>
    <property type="molecule type" value="Genomic_DNA"/>
</dbReference>
<sequence>MKFRRIFFPNFLIEFSKLFAISSGGYKYGDWRIRVVSRRDRCEINLEDRNLSDLFAACFVYPANAVEPVLDSSRNFVLKIEDGHGKHTFIELGLVNAVEQILLYDKHPKPNNGARTFGFDSYGGCHSKERDRKNILE</sequence>
<accession>A0AAQ3RQY1</accession>
<dbReference type="Gene3D" id="2.30.29.30">
    <property type="entry name" value="Pleckstrin-homology domain (PH domain)/Phosphotyrosine-binding domain (PTB)"/>
    <property type="match status" value="1"/>
</dbReference>